<dbReference type="GO" id="GO:0003677">
    <property type="term" value="F:DNA binding"/>
    <property type="evidence" value="ECO:0007669"/>
    <property type="project" value="UniProtKB-KW"/>
</dbReference>
<dbReference type="InterPro" id="IPR001845">
    <property type="entry name" value="HTH_ArsR_DNA-bd_dom"/>
</dbReference>
<keyword evidence="1" id="KW-0805">Transcription regulation</keyword>
<evidence type="ECO:0000313" key="5">
    <source>
        <dbReference type="EMBL" id="CAA9542526.1"/>
    </source>
</evidence>
<keyword evidence="3" id="KW-0804">Transcription</keyword>
<sequence length="358" mass="39592">MSLPLDLVCVLSLLHRAVPESHFDPWLTETRAKLPPPVRDNLDLLHGFSGRLLYYPEEPAMRFRPLDPDRADASFETFIAFLLTLPPAEYLGMVESALSRTHRDLGLAFAPIDHGDRERWRVALEPCLTTAALDDVLDLVTDPSGLKRRTIDLFVCLWEAGYGDDFAANQPALNEAVRIAQPVANRPFADAFTTFTGGMPPASILDRLDEVRRVAYCPSAHLGTFPSYILYPPDLVIDFGAPEFLARTSQEAASDVLPASAGMLSEAALLELARALADPTRLRILRYLAEGERYAQEIVGHLGIAQSAVSRHLSQMERAGLIGVSPRRGLKFYSVNADTLDALAATFRLRSEGLRRDR</sequence>
<dbReference type="PANTHER" id="PTHR33154">
    <property type="entry name" value="TRANSCRIPTIONAL REGULATOR, ARSR FAMILY"/>
    <property type="match status" value="1"/>
</dbReference>
<dbReference type="PRINTS" id="PR00778">
    <property type="entry name" value="HTHARSR"/>
</dbReference>
<dbReference type="InterPro" id="IPR011991">
    <property type="entry name" value="ArsR-like_HTH"/>
</dbReference>
<evidence type="ECO:0000256" key="1">
    <source>
        <dbReference type="ARBA" id="ARBA00023015"/>
    </source>
</evidence>
<dbReference type="PANTHER" id="PTHR33154:SF33">
    <property type="entry name" value="TRANSCRIPTIONAL REPRESSOR SDPR"/>
    <property type="match status" value="1"/>
</dbReference>
<dbReference type="GO" id="GO:0003700">
    <property type="term" value="F:DNA-binding transcription factor activity"/>
    <property type="evidence" value="ECO:0007669"/>
    <property type="project" value="InterPro"/>
</dbReference>
<gene>
    <name evidence="5" type="ORF">AVDCRST_MAG59-962</name>
</gene>
<dbReference type="NCBIfam" id="NF033788">
    <property type="entry name" value="HTH_metalloreg"/>
    <property type="match status" value="1"/>
</dbReference>
<dbReference type="InterPro" id="IPR051081">
    <property type="entry name" value="HTH_MetalResp_TranReg"/>
</dbReference>
<dbReference type="Gene3D" id="1.10.10.10">
    <property type="entry name" value="Winged helix-like DNA-binding domain superfamily/Winged helix DNA-binding domain"/>
    <property type="match status" value="1"/>
</dbReference>
<organism evidence="5">
    <name type="scientific">uncultured Thermomicrobiales bacterium</name>
    <dbReference type="NCBI Taxonomy" id="1645740"/>
    <lineage>
        <taxon>Bacteria</taxon>
        <taxon>Pseudomonadati</taxon>
        <taxon>Thermomicrobiota</taxon>
        <taxon>Thermomicrobia</taxon>
        <taxon>Thermomicrobiales</taxon>
        <taxon>environmental samples</taxon>
    </lineage>
</organism>
<reference evidence="5" key="1">
    <citation type="submission" date="2020-02" db="EMBL/GenBank/DDBJ databases">
        <authorList>
            <person name="Meier V. D."/>
        </authorList>
    </citation>
    <scope>NUCLEOTIDE SEQUENCE</scope>
    <source>
        <strain evidence="5">AVDCRST_MAG59</strain>
    </source>
</reference>
<feature type="domain" description="HTH arsR-type" evidence="4">
    <location>
        <begin position="261"/>
        <end position="355"/>
    </location>
</feature>
<evidence type="ECO:0000259" key="4">
    <source>
        <dbReference type="PROSITE" id="PS50987"/>
    </source>
</evidence>
<dbReference type="SUPFAM" id="SSF46785">
    <property type="entry name" value="Winged helix' DNA-binding domain"/>
    <property type="match status" value="1"/>
</dbReference>
<dbReference type="Pfam" id="PF01022">
    <property type="entry name" value="HTH_5"/>
    <property type="match status" value="1"/>
</dbReference>
<protein>
    <recommendedName>
        <fullName evidence="4">HTH arsR-type domain-containing protein</fullName>
    </recommendedName>
</protein>
<keyword evidence="2" id="KW-0238">DNA-binding</keyword>
<dbReference type="CDD" id="cd00090">
    <property type="entry name" value="HTH_ARSR"/>
    <property type="match status" value="1"/>
</dbReference>
<name>A0A6J4U9S8_9BACT</name>
<dbReference type="InterPro" id="IPR036388">
    <property type="entry name" value="WH-like_DNA-bd_sf"/>
</dbReference>
<dbReference type="EMBL" id="CADCWF010000054">
    <property type="protein sequence ID" value="CAA9542526.1"/>
    <property type="molecule type" value="Genomic_DNA"/>
</dbReference>
<accession>A0A6J4U9S8</accession>
<dbReference type="PROSITE" id="PS50987">
    <property type="entry name" value="HTH_ARSR_2"/>
    <property type="match status" value="1"/>
</dbReference>
<evidence type="ECO:0000256" key="3">
    <source>
        <dbReference type="ARBA" id="ARBA00023163"/>
    </source>
</evidence>
<dbReference type="InterPro" id="IPR036390">
    <property type="entry name" value="WH_DNA-bd_sf"/>
</dbReference>
<evidence type="ECO:0000256" key="2">
    <source>
        <dbReference type="ARBA" id="ARBA00023125"/>
    </source>
</evidence>
<proteinExistence type="predicted"/>
<dbReference type="SMART" id="SM00418">
    <property type="entry name" value="HTH_ARSR"/>
    <property type="match status" value="1"/>
</dbReference>
<dbReference type="AlphaFoldDB" id="A0A6J4U9S8"/>